<accession>A0A9P5XTY4</accession>
<evidence type="ECO:0000313" key="3">
    <source>
        <dbReference type="Proteomes" id="UP000807353"/>
    </source>
</evidence>
<sequence length="367" mass="40565">MNTSSHPPPSTLEREMTNSSGISLPNPFTYTAFLPPDQAFERTMTEYVVVGGLSILTWDIVVHMRADYKLFLRHRIHFPAATYLFSRWSTLAYAITTVLFLTASVEDCMALVKAKCVVYHLSASSTSFLFFLRVRAVFERNIYITAGFFLLWLIVSGGTFLAVVNVSGTHIGTSRHCDFEDVKSYLTAIANITLALFDTCIFIAITWRLSDGESSLERGVAVRQRRLNPCGRHLPEFSRGLLRDGQQYYMVAMLANLLVLTMEFVPGIPLQYRTIFLAPAMELTNIMACHVFRHTKKGGIEEEGPSAVSEIVFQNSGSNFHVRTGVLATSSIPGDGLHGPDRAKALFCSSGESGHGSKEGISVGLEV</sequence>
<keyword evidence="1" id="KW-0472">Membrane</keyword>
<protein>
    <submittedName>
        <fullName evidence="2">Uncharacterized protein</fullName>
    </submittedName>
</protein>
<comment type="caution">
    <text evidence="2">The sequence shown here is derived from an EMBL/GenBank/DDBJ whole genome shotgun (WGS) entry which is preliminary data.</text>
</comment>
<reference evidence="2" key="1">
    <citation type="submission" date="2020-11" db="EMBL/GenBank/DDBJ databases">
        <authorList>
            <consortium name="DOE Joint Genome Institute"/>
            <person name="Ahrendt S."/>
            <person name="Riley R."/>
            <person name="Andreopoulos W."/>
            <person name="Labutti K."/>
            <person name="Pangilinan J."/>
            <person name="Ruiz-Duenas F.J."/>
            <person name="Barrasa J.M."/>
            <person name="Sanchez-Garcia M."/>
            <person name="Camarero S."/>
            <person name="Miyauchi S."/>
            <person name="Serrano A."/>
            <person name="Linde D."/>
            <person name="Babiker R."/>
            <person name="Drula E."/>
            <person name="Ayuso-Fernandez I."/>
            <person name="Pacheco R."/>
            <person name="Padilla G."/>
            <person name="Ferreira P."/>
            <person name="Barriuso J."/>
            <person name="Kellner H."/>
            <person name="Castanera R."/>
            <person name="Alfaro M."/>
            <person name="Ramirez L."/>
            <person name="Pisabarro A.G."/>
            <person name="Kuo A."/>
            <person name="Tritt A."/>
            <person name="Lipzen A."/>
            <person name="He G."/>
            <person name="Yan M."/>
            <person name="Ng V."/>
            <person name="Cullen D."/>
            <person name="Martin F."/>
            <person name="Rosso M.-N."/>
            <person name="Henrissat B."/>
            <person name="Hibbett D."/>
            <person name="Martinez A.T."/>
            <person name="Grigoriev I.V."/>
        </authorList>
    </citation>
    <scope>NUCLEOTIDE SEQUENCE</scope>
    <source>
        <strain evidence="2">CBS 247.69</strain>
    </source>
</reference>
<dbReference type="Proteomes" id="UP000807353">
    <property type="component" value="Unassembled WGS sequence"/>
</dbReference>
<gene>
    <name evidence="2" type="ORF">BDZ94DRAFT_1273028</name>
</gene>
<keyword evidence="3" id="KW-1185">Reference proteome</keyword>
<evidence type="ECO:0000256" key="1">
    <source>
        <dbReference type="SAM" id="Phobius"/>
    </source>
</evidence>
<feature type="transmembrane region" description="Helical" evidence="1">
    <location>
        <begin position="83"/>
        <end position="105"/>
    </location>
</feature>
<feature type="transmembrane region" description="Helical" evidence="1">
    <location>
        <begin position="184"/>
        <end position="207"/>
    </location>
</feature>
<dbReference type="EMBL" id="MU150369">
    <property type="protein sequence ID" value="KAF9457503.1"/>
    <property type="molecule type" value="Genomic_DNA"/>
</dbReference>
<keyword evidence="1" id="KW-1133">Transmembrane helix</keyword>
<feature type="transmembrane region" description="Helical" evidence="1">
    <location>
        <begin position="44"/>
        <end position="62"/>
    </location>
</feature>
<dbReference type="AlphaFoldDB" id="A0A9P5XTY4"/>
<proteinExistence type="predicted"/>
<keyword evidence="1" id="KW-0812">Transmembrane</keyword>
<name>A0A9P5XTY4_9AGAR</name>
<feature type="transmembrane region" description="Helical" evidence="1">
    <location>
        <begin position="248"/>
        <end position="268"/>
    </location>
</feature>
<evidence type="ECO:0000313" key="2">
    <source>
        <dbReference type="EMBL" id="KAF9457503.1"/>
    </source>
</evidence>
<organism evidence="2 3">
    <name type="scientific">Collybia nuda</name>
    <dbReference type="NCBI Taxonomy" id="64659"/>
    <lineage>
        <taxon>Eukaryota</taxon>
        <taxon>Fungi</taxon>
        <taxon>Dikarya</taxon>
        <taxon>Basidiomycota</taxon>
        <taxon>Agaricomycotina</taxon>
        <taxon>Agaricomycetes</taxon>
        <taxon>Agaricomycetidae</taxon>
        <taxon>Agaricales</taxon>
        <taxon>Tricholomatineae</taxon>
        <taxon>Clitocybaceae</taxon>
        <taxon>Collybia</taxon>
    </lineage>
</organism>
<dbReference type="OrthoDB" id="3038990at2759"/>
<feature type="transmembrane region" description="Helical" evidence="1">
    <location>
        <begin position="141"/>
        <end position="164"/>
    </location>
</feature>